<dbReference type="AlphaFoldDB" id="A0A7W3NHH3"/>
<evidence type="ECO:0000313" key="1">
    <source>
        <dbReference type="EMBL" id="MBA9043061.1"/>
    </source>
</evidence>
<accession>A0A7W3NHH3</accession>
<sequence>MLFTYISFNIFVDIYYNLLNHFGKSKYESDYFILELKDFFLFHTDKGNYVKWENAAFDYKINIRFFEKIQHFNHQYYKQSEINYYLM</sequence>
<dbReference type="Proteomes" id="UP000543174">
    <property type="component" value="Unassembled WGS sequence"/>
</dbReference>
<name>A0A7W3NHH3_PRIAR</name>
<protein>
    <submittedName>
        <fullName evidence="1">Uncharacterized protein</fullName>
    </submittedName>
</protein>
<keyword evidence="2" id="KW-1185">Reference proteome</keyword>
<organism evidence="1 2">
    <name type="scientific">Priestia aryabhattai</name>
    <name type="common">Bacillus aryabhattai</name>
    <dbReference type="NCBI Taxonomy" id="412384"/>
    <lineage>
        <taxon>Bacteria</taxon>
        <taxon>Bacillati</taxon>
        <taxon>Bacillota</taxon>
        <taxon>Bacilli</taxon>
        <taxon>Bacillales</taxon>
        <taxon>Bacillaceae</taxon>
        <taxon>Priestia</taxon>
    </lineage>
</organism>
<comment type="caution">
    <text evidence="1">The sequence shown here is derived from an EMBL/GenBank/DDBJ whole genome shotgun (WGS) entry which is preliminary data.</text>
</comment>
<evidence type="ECO:0000313" key="2">
    <source>
        <dbReference type="Proteomes" id="UP000543174"/>
    </source>
</evidence>
<dbReference type="EMBL" id="JACJHT010000025">
    <property type="protein sequence ID" value="MBA9043061.1"/>
    <property type="molecule type" value="Genomic_DNA"/>
</dbReference>
<gene>
    <name evidence="1" type="ORF">HNP21_006239</name>
</gene>
<proteinExistence type="predicted"/>
<reference evidence="1" key="1">
    <citation type="submission" date="2020-08" db="EMBL/GenBank/DDBJ databases">
        <title>Functional genomics of gut bacteria from endangered species of beetles.</title>
        <authorList>
            <person name="Carlos-Shanley C."/>
        </authorList>
    </citation>
    <scope>NUCLEOTIDE SEQUENCE [LARGE SCALE GENOMIC DNA]</scope>
    <source>
        <strain evidence="1">S00060</strain>
    </source>
</reference>